<keyword evidence="3" id="KW-0479">Metal-binding</keyword>
<dbReference type="FunFam" id="3.30.160.60:FF:001498">
    <property type="entry name" value="Zinc finger protein 404"/>
    <property type="match status" value="1"/>
</dbReference>
<feature type="compositionally biased region" description="Polar residues" evidence="10">
    <location>
        <begin position="116"/>
        <end position="128"/>
    </location>
</feature>
<feature type="compositionally biased region" description="Low complexity" evidence="10">
    <location>
        <begin position="164"/>
        <end position="188"/>
    </location>
</feature>
<dbReference type="GO" id="GO:0000978">
    <property type="term" value="F:RNA polymerase II cis-regulatory region sequence-specific DNA binding"/>
    <property type="evidence" value="ECO:0007669"/>
    <property type="project" value="TreeGrafter"/>
</dbReference>
<protein>
    <recommendedName>
        <fullName evidence="11">C2H2-type domain-containing protein</fullName>
    </recommendedName>
</protein>
<organism evidence="12 13">
    <name type="scientific">Coregonus suidteri</name>
    <dbReference type="NCBI Taxonomy" id="861788"/>
    <lineage>
        <taxon>Eukaryota</taxon>
        <taxon>Metazoa</taxon>
        <taxon>Chordata</taxon>
        <taxon>Craniata</taxon>
        <taxon>Vertebrata</taxon>
        <taxon>Euteleostomi</taxon>
        <taxon>Actinopterygii</taxon>
        <taxon>Neopterygii</taxon>
        <taxon>Teleostei</taxon>
        <taxon>Protacanthopterygii</taxon>
        <taxon>Salmoniformes</taxon>
        <taxon>Salmonidae</taxon>
        <taxon>Coregoninae</taxon>
        <taxon>Coregonus</taxon>
    </lineage>
</organism>
<dbReference type="InterPro" id="IPR013087">
    <property type="entry name" value="Znf_C2H2_type"/>
</dbReference>
<proteinExistence type="inferred from homology"/>
<dbReference type="PROSITE" id="PS00028">
    <property type="entry name" value="ZINC_FINGER_C2H2_1"/>
    <property type="match status" value="3"/>
</dbReference>
<dbReference type="Proteomes" id="UP001356427">
    <property type="component" value="Unassembled WGS sequence"/>
</dbReference>
<dbReference type="GO" id="GO:0008270">
    <property type="term" value="F:zinc ion binding"/>
    <property type="evidence" value="ECO:0007669"/>
    <property type="project" value="UniProtKB-KW"/>
</dbReference>
<feature type="domain" description="C2H2-type" evidence="11">
    <location>
        <begin position="387"/>
        <end position="414"/>
    </location>
</feature>
<reference evidence="12 13" key="1">
    <citation type="submission" date="2021-04" db="EMBL/GenBank/DDBJ databases">
        <authorList>
            <person name="De Guttry C."/>
            <person name="Zahm M."/>
            <person name="Klopp C."/>
            <person name="Cabau C."/>
            <person name="Louis A."/>
            <person name="Berthelot C."/>
            <person name="Parey E."/>
            <person name="Roest Crollius H."/>
            <person name="Montfort J."/>
            <person name="Robinson-Rechavi M."/>
            <person name="Bucao C."/>
            <person name="Bouchez O."/>
            <person name="Gislard M."/>
            <person name="Lluch J."/>
            <person name="Milhes M."/>
            <person name="Lampietro C."/>
            <person name="Lopez Roques C."/>
            <person name="Donnadieu C."/>
            <person name="Braasch I."/>
            <person name="Desvignes T."/>
            <person name="Postlethwait J."/>
            <person name="Bobe J."/>
            <person name="Wedekind C."/>
            <person name="Guiguen Y."/>
        </authorList>
    </citation>
    <scope>NUCLEOTIDE SEQUENCE [LARGE SCALE GENOMIC DNA]</scope>
    <source>
        <strain evidence="12">Cs_M1</strain>
        <tissue evidence="12">Blood</tissue>
    </source>
</reference>
<dbReference type="Gene3D" id="3.30.160.60">
    <property type="entry name" value="Classic Zinc Finger"/>
    <property type="match status" value="3"/>
</dbReference>
<evidence type="ECO:0000256" key="1">
    <source>
        <dbReference type="ARBA" id="ARBA00004123"/>
    </source>
</evidence>
<keyword evidence="9" id="KW-0175">Coiled coil</keyword>
<feature type="region of interest" description="Disordered" evidence="10">
    <location>
        <begin position="103"/>
        <end position="142"/>
    </location>
</feature>
<dbReference type="InterPro" id="IPR036236">
    <property type="entry name" value="Znf_C2H2_sf"/>
</dbReference>
<accession>A0AAN8LR00</accession>
<evidence type="ECO:0000313" key="13">
    <source>
        <dbReference type="Proteomes" id="UP001356427"/>
    </source>
</evidence>
<dbReference type="PANTHER" id="PTHR23235">
    <property type="entry name" value="KRUEPPEL-LIKE TRANSCRIPTION FACTOR"/>
    <property type="match status" value="1"/>
</dbReference>
<evidence type="ECO:0000256" key="5">
    <source>
        <dbReference type="ARBA" id="ARBA00022771"/>
    </source>
</evidence>
<keyword evidence="4" id="KW-0677">Repeat</keyword>
<dbReference type="SUPFAM" id="SSF57667">
    <property type="entry name" value="beta-beta-alpha zinc fingers"/>
    <property type="match status" value="2"/>
</dbReference>
<dbReference type="Pfam" id="PF00096">
    <property type="entry name" value="zf-C2H2"/>
    <property type="match status" value="3"/>
</dbReference>
<keyword evidence="13" id="KW-1185">Reference proteome</keyword>
<dbReference type="FunFam" id="3.30.160.60:FF:000690">
    <property type="entry name" value="Zinc finger protein 354C"/>
    <property type="match status" value="1"/>
</dbReference>
<dbReference type="GO" id="GO:0005634">
    <property type="term" value="C:nucleus"/>
    <property type="evidence" value="ECO:0007669"/>
    <property type="project" value="UniProtKB-SubCell"/>
</dbReference>
<dbReference type="SMART" id="SM00355">
    <property type="entry name" value="ZnF_C2H2"/>
    <property type="match status" value="3"/>
</dbReference>
<feature type="coiled-coil region" evidence="9">
    <location>
        <begin position="43"/>
        <end position="70"/>
    </location>
</feature>
<sequence length="469" mass="51797">MSLTIEASVSFLKYELASTIEQAVRCAVETVLKETARVVAIKLAAARTAAAESHRENQSLRERLEVSEGELSAVRYYMTAAEKNIKQCLLLNHSHPRSGVLGPGSEESLFLPPPTASGSPSNMLNRGTSRVPKSFRASSTRSQFSTSLPSVGLCLPTVQHEWPRSSSSLRGIRTSSSTVSCSNPSQTSKAPQLEVESSPKHTEEDTEGQFYITDDGVAEKEYKVSASGSEDSGRIPHEQEGETLAAEVPHRTSDITNFEFEMGQSHPAGNVNDLGLIQVLDEVQEVKGTVKIENDPELSSMLESHLPESSQQLPQMPTHIDNNDGDNDGNCMGFVPPTVGDPGLIGAFEVRRESSDKVHRCNVCGRGFRRFYCLKTHQRIHTGERPYPCRYCEKRFRHLDSLHKHQRIHTGETPYRCAQCGCCFRELGQLKKHRLTHSPSPTTPHPSLSLLQAGPSYTWPHLHSQSLDS</sequence>
<evidence type="ECO:0000256" key="9">
    <source>
        <dbReference type="SAM" id="Coils"/>
    </source>
</evidence>
<keyword evidence="6" id="KW-0862">Zinc</keyword>
<dbReference type="EMBL" id="JAGTTL010000010">
    <property type="protein sequence ID" value="KAK6317100.1"/>
    <property type="molecule type" value="Genomic_DNA"/>
</dbReference>
<dbReference type="PANTHER" id="PTHR23235:SF148">
    <property type="entry name" value="ZINC FINGER AND SCAN DOMAIN-CONTAINING PROTEIN 5B-LIKE"/>
    <property type="match status" value="1"/>
</dbReference>
<evidence type="ECO:0000256" key="7">
    <source>
        <dbReference type="ARBA" id="ARBA00023242"/>
    </source>
</evidence>
<dbReference type="GO" id="GO:0000981">
    <property type="term" value="F:DNA-binding transcription factor activity, RNA polymerase II-specific"/>
    <property type="evidence" value="ECO:0007669"/>
    <property type="project" value="TreeGrafter"/>
</dbReference>
<evidence type="ECO:0000256" key="2">
    <source>
        <dbReference type="ARBA" id="ARBA00006991"/>
    </source>
</evidence>
<dbReference type="FunFam" id="3.30.160.60:FF:002343">
    <property type="entry name" value="Zinc finger protein 33A"/>
    <property type="match status" value="1"/>
</dbReference>
<feature type="region of interest" description="Disordered" evidence="10">
    <location>
        <begin position="224"/>
        <end position="245"/>
    </location>
</feature>
<keyword evidence="7" id="KW-0539">Nucleus</keyword>
<comment type="subcellular location">
    <subcellularLocation>
        <location evidence="1">Nucleus</location>
    </subcellularLocation>
</comment>
<name>A0AAN8LR00_9TELE</name>
<evidence type="ECO:0000256" key="4">
    <source>
        <dbReference type="ARBA" id="ARBA00022737"/>
    </source>
</evidence>
<keyword evidence="5 8" id="KW-0863">Zinc-finger</keyword>
<feature type="region of interest" description="Disordered" evidence="10">
    <location>
        <begin position="164"/>
        <end position="209"/>
    </location>
</feature>
<dbReference type="PROSITE" id="PS50157">
    <property type="entry name" value="ZINC_FINGER_C2H2_2"/>
    <property type="match status" value="3"/>
</dbReference>
<comment type="similarity">
    <text evidence="2">Belongs to the krueppel C2H2-type zinc-finger protein family.</text>
</comment>
<evidence type="ECO:0000256" key="3">
    <source>
        <dbReference type="ARBA" id="ARBA00022723"/>
    </source>
</evidence>
<evidence type="ECO:0000256" key="6">
    <source>
        <dbReference type="ARBA" id="ARBA00022833"/>
    </source>
</evidence>
<evidence type="ECO:0000259" key="11">
    <source>
        <dbReference type="PROSITE" id="PS50157"/>
    </source>
</evidence>
<comment type="caution">
    <text evidence="12">The sequence shown here is derived from an EMBL/GenBank/DDBJ whole genome shotgun (WGS) entry which is preliminary data.</text>
</comment>
<evidence type="ECO:0000313" key="12">
    <source>
        <dbReference type="EMBL" id="KAK6317100.1"/>
    </source>
</evidence>
<feature type="domain" description="C2H2-type" evidence="11">
    <location>
        <begin position="415"/>
        <end position="442"/>
    </location>
</feature>
<gene>
    <name evidence="12" type="ORF">J4Q44_G00125000</name>
</gene>
<evidence type="ECO:0000256" key="10">
    <source>
        <dbReference type="SAM" id="MobiDB-lite"/>
    </source>
</evidence>
<dbReference type="AlphaFoldDB" id="A0AAN8LR00"/>
<feature type="domain" description="C2H2-type" evidence="11">
    <location>
        <begin position="359"/>
        <end position="386"/>
    </location>
</feature>
<evidence type="ECO:0000256" key="8">
    <source>
        <dbReference type="PROSITE-ProRule" id="PRU00042"/>
    </source>
</evidence>
<feature type="compositionally biased region" description="Basic and acidic residues" evidence="10">
    <location>
        <begin position="231"/>
        <end position="240"/>
    </location>
</feature>